<dbReference type="Proteomes" id="UP000257109">
    <property type="component" value="Unassembled WGS sequence"/>
</dbReference>
<sequence length="100" mass="10893">MVTMFIDTLSSPYYDRVVGNVASNFADLVTVGERIELGIRHERFAQASGSEGLAKKPTLEKKKVEANTVMVGPIFPQGRGVSPSYTTRYANLPLALHSPP</sequence>
<dbReference type="AlphaFoldDB" id="A0A371EE22"/>
<reference evidence="1" key="1">
    <citation type="submission" date="2018-05" db="EMBL/GenBank/DDBJ databases">
        <title>Draft genome of Mucuna pruriens seed.</title>
        <authorList>
            <person name="Nnadi N.E."/>
            <person name="Vos R."/>
            <person name="Hasami M.H."/>
            <person name="Devisetty U.K."/>
            <person name="Aguiy J.C."/>
        </authorList>
    </citation>
    <scope>NUCLEOTIDE SEQUENCE [LARGE SCALE GENOMIC DNA]</scope>
    <source>
        <strain evidence="1">JCA_2017</strain>
    </source>
</reference>
<accession>A0A371EE22</accession>
<proteinExistence type="predicted"/>
<evidence type="ECO:0000313" key="1">
    <source>
        <dbReference type="EMBL" id="RDX64285.1"/>
    </source>
</evidence>
<name>A0A371EE22_MUCPR</name>
<gene>
    <name evidence="1" type="ORF">CR513_57177</name>
</gene>
<evidence type="ECO:0000313" key="2">
    <source>
        <dbReference type="Proteomes" id="UP000257109"/>
    </source>
</evidence>
<keyword evidence="2" id="KW-1185">Reference proteome</keyword>
<dbReference type="EMBL" id="QJKJ01014453">
    <property type="protein sequence ID" value="RDX64285.1"/>
    <property type="molecule type" value="Genomic_DNA"/>
</dbReference>
<dbReference type="OrthoDB" id="1750196at2759"/>
<comment type="caution">
    <text evidence="1">The sequence shown here is derived from an EMBL/GenBank/DDBJ whole genome shotgun (WGS) entry which is preliminary data.</text>
</comment>
<feature type="non-terminal residue" evidence="1">
    <location>
        <position position="1"/>
    </location>
</feature>
<organism evidence="1 2">
    <name type="scientific">Mucuna pruriens</name>
    <name type="common">Velvet bean</name>
    <name type="synonym">Dolichos pruriens</name>
    <dbReference type="NCBI Taxonomy" id="157652"/>
    <lineage>
        <taxon>Eukaryota</taxon>
        <taxon>Viridiplantae</taxon>
        <taxon>Streptophyta</taxon>
        <taxon>Embryophyta</taxon>
        <taxon>Tracheophyta</taxon>
        <taxon>Spermatophyta</taxon>
        <taxon>Magnoliopsida</taxon>
        <taxon>eudicotyledons</taxon>
        <taxon>Gunneridae</taxon>
        <taxon>Pentapetalae</taxon>
        <taxon>rosids</taxon>
        <taxon>fabids</taxon>
        <taxon>Fabales</taxon>
        <taxon>Fabaceae</taxon>
        <taxon>Papilionoideae</taxon>
        <taxon>50 kb inversion clade</taxon>
        <taxon>NPAAA clade</taxon>
        <taxon>indigoferoid/millettioid clade</taxon>
        <taxon>Phaseoleae</taxon>
        <taxon>Mucuna</taxon>
    </lineage>
</organism>
<protein>
    <submittedName>
        <fullName evidence="1">Uncharacterized protein</fullName>
    </submittedName>
</protein>